<comment type="function">
    <text evidence="3">Flagellin is the subunit protein which polymerizes to form the filaments of bacterial flagella.</text>
</comment>
<comment type="similarity">
    <text evidence="1 3">Belongs to the bacterial flagellin family.</text>
</comment>
<dbReference type="InterPro" id="IPR001029">
    <property type="entry name" value="Flagellin_N"/>
</dbReference>
<dbReference type="Proteomes" id="UP001549076">
    <property type="component" value="Unassembled WGS sequence"/>
</dbReference>
<keyword evidence="2 3" id="KW-0975">Bacterial flagellum</keyword>
<keyword evidence="6" id="KW-0969">Cilium</keyword>
<keyword evidence="6" id="KW-0966">Cell projection</keyword>
<protein>
    <recommendedName>
        <fullName evidence="3">Flagellin</fullName>
    </recommendedName>
</protein>
<dbReference type="PANTHER" id="PTHR42792">
    <property type="entry name" value="FLAGELLIN"/>
    <property type="match status" value="1"/>
</dbReference>
<evidence type="ECO:0000313" key="7">
    <source>
        <dbReference type="Proteomes" id="UP001549076"/>
    </source>
</evidence>
<name>A0ABV2MXV5_9HYPH</name>
<reference evidence="6 7" key="1">
    <citation type="submission" date="2024-06" db="EMBL/GenBank/DDBJ databases">
        <title>Genomic Encyclopedia of Type Strains, Phase IV (KMG-IV): sequencing the most valuable type-strain genomes for metagenomic binning, comparative biology and taxonomic classification.</title>
        <authorList>
            <person name="Goeker M."/>
        </authorList>
    </citation>
    <scope>NUCLEOTIDE SEQUENCE [LARGE SCALE GENOMIC DNA]</scope>
    <source>
        <strain evidence="6 7">DSM 27865</strain>
    </source>
</reference>
<organism evidence="6 7">
    <name type="scientific">Aquamicrobium terrae</name>
    <dbReference type="NCBI Taxonomy" id="1324945"/>
    <lineage>
        <taxon>Bacteria</taxon>
        <taxon>Pseudomonadati</taxon>
        <taxon>Pseudomonadota</taxon>
        <taxon>Alphaproteobacteria</taxon>
        <taxon>Hyphomicrobiales</taxon>
        <taxon>Phyllobacteriaceae</taxon>
        <taxon>Aquamicrobium</taxon>
    </lineage>
</organism>
<dbReference type="InterPro" id="IPR046358">
    <property type="entry name" value="Flagellin_C"/>
</dbReference>
<evidence type="ECO:0000256" key="2">
    <source>
        <dbReference type="ARBA" id="ARBA00023143"/>
    </source>
</evidence>
<dbReference type="PANTHER" id="PTHR42792:SF1">
    <property type="entry name" value="FLAGELLAR HOOK-ASSOCIATED PROTEIN 3"/>
    <property type="match status" value="1"/>
</dbReference>
<dbReference type="Gene3D" id="1.20.1330.10">
    <property type="entry name" value="f41 fragment of flagellin, N-terminal domain"/>
    <property type="match status" value="1"/>
</dbReference>
<feature type="domain" description="Flagellin N-terminal" evidence="4">
    <location>
        <begin position="6"/>
        <end position="140"/>
    </location>
</feature>
<keyword evidence="7" id="KW-1185">Reference proteome</keyword>
<keyword evidence="3" id="KW-0964">Secreted</keyword>
<accession>A0ABV2MXV5</accession>
<evidence type="ECO:0000259" key="4">
    <source>
        <dbReference type="Pfam" id="PF00669"/>
    </source>
</evidence>
<dbReference type="SUPFAM" id="SSF64518">
    <property type="entry name" value="Phase 1 flagellin"/>
    <property type="match status" value="1"/>
</dbReference>
<proteinExistence type="inferred from homology"/>
<dbReference type="Pfam" id="PF00700">
    <property type="entry name" value="Flagellin_C"/>
    <property type="match status" value="1"/>
</dbReference>
<evidence type="ECO:0000259" key="5">
    <source>
        <dbReference type="Pfam" id="PF00700"/>
    </source>
</evidence>
<dbReference type="NCBIfam" id="NF004669">
    <property type="entry name" value="PRK06008.1"/>
    <property type="match status" value="1"/>
</dbReference>
<evidence type="ECO:0000256" key="3">
    <source>
        <dbReference type="RuleBase" id="RU362073"/>
    </source>
</evidence>
<gene>
    <name evidence="6" type="ORF">ABID37_001849</name>
</gene>
<dbReference type="InterPro" id="IPR001492">
    <property type="entry name" value="Flagellin"/>
</dbReference>
<evidence type="ECO:0000256" key="1">
    <source>
        <dbReference type="ARBA" id="ARBA00005709"/>
    </source>
</evidence>
<sequence>MKAVSVSSAAISNAMRYSQTRMQVDLVKAQKEMDSGRVADTGLALGARSAQAVNFHRDLDRLNALVDSNALVSARLKSTQDSLGQIVSVTQDLVNALTVAVAGDSPDSVTAKSGSTMLQSLTTILNSSMNGEYLFAGTNTDVRPVEDYLDPASPAKAAFDAAFHARFGFTKDDPAAADISAADIESFITDLVEPQFLGAGWEANWSNATDQTIVSRIALNETTPASVSANNEGLRKAAMAAVLAYEAFSGNLGEEAKSAVARRAQALAGEAIADLGQLQSQTGIIQNRVSEASTRINTQIDLFERHIIDLEGVDPYEAANRVNDLMAHIQTSFALTARIQQLSLLNYLT</sequence>
<dbReference type="RefSeq" id="WP_354193966.1">
    <property type="nucleotide sequence ID" value="NZ_JBEPML010000005.1"/>
</dbReference>
<dbReference type="Pfam" id="PF00669">
    <property type="entry name" value="Flagellin_N"/>
    <property type="match status" value="1"/>
</dbReference>
<comment type="subcellular location">
    <subcellularLocation>
        <location evidence="3">Secreted</location>
    </subcellularLocation>
    <subcellularLocation>
        <location evidence="3">Bacterial flagellum</location>
    </subcellularLocation>
</comment>
<comment type="caution">
    <text evidence="6">The sequence shown here is derived from an EMBL/GenBank/DDBJ whole genome shotgun (WGS) entry which is preliminary data.</text>
</comment>
<dbReference type="EMBL" id="JBEPML010000005">
    <property type="protein sequence ID" value="MET3791641.1"/>
    <property type="molecule type" value="Genomic_DNA"/>
</dbReference>
<keyword evidence="6" id="KW-0282">Flagellum</keyword>
<feature type="domain" description="Flagellin C-terminal" evidence="5">
    <location>
        <begin position="268"/>
        <end position="348"/>
    </location>
</feature>
<evidence type="ECO:0000313" key="6">
    <source>
        <dbReference type="EMBL" id="MET3791641.1"/>
    </source>
</evidence>